<protein>
    <recommendedName>
        <fullName evidence="4">Type II secretion system protein M</fullName>
    </recommendedName>
</protein>
<keyword evidence="1" id="KW-0472">Membrane</keyword>
<dbReference type="Proteomes" id="UP000185146">
    <property type="component" value="Chromosome"/>
</dbReference>
<evidence type="ECO:0000256" key="1">
    <source>
        <dbReference type="SAM" id="Phobius"/>
    </source>
</evidence>
<organism evidence="2 3">
    <name type="scientific">Pseudomonas putida</name>
    <name type="common">Arthrobacter siderocapsulatus</name>
    <dbReference type="NCBI Taxonomy" id="303"/>
    <lineage>
        <taxon>Bacteria</taxon>
        <taxon>Pseudomonadati</taxon>
        <taxon>Pseudomonadota</taxon>
        <taxon>Gammaproteobacteria</taxon>
        <taxon>Pseudomonadales</taxon>
        <taxon>Pseudomonadaceae</taxon>
        <taxon>Pseudomonas</taxon>
    </lineage>
</organism>
<gene>
    <name evidence="2" type="ORF">BL240_26535</name>
</gene>
<reference evidence="2 3" key="1">
    <citation type="submission" date="2016-12" db="EMBL/GenBank/DDBJ databases">
        <title>Draft Genome Sequence of Mercury Resistant Pseudomonas DRA525.</title>
        <authorList>
            <person name="Drace K.M."/>
        </authorList>
    </citation>
    <scope>NUCLEOTIDE SEQUENCE [LARGE SCALE GENOMIC DNA]</scope>
    <source>
        <strain evidence="2 3">DRA525</strain>
    </source>
</reference>
<sequence>MRWIGQALIGQWQSIPGDRRAVILAALWSLAMVVLWQFAWVPGKQRSQQAELAHAHELKLSGHLQRVSTGPALAGDAVTVLTPSVLNERALAAGLQITGLQARAGQVEVSLEGEPAPLLGWLHALELDGAQVRSLQLQVVGERLQAQLGLALGEASAD</sequence>
<evidence type="ECO:0000313" key="3">
    <source>
        <dbReference type="Proteomes" id="UP000185146"/>
    </source>
</evidence>
<keyword evidence="1" id="KW-0812">Transmembrane</keyword>
<dbReference type="EMBL" id="CP018743">
    <property type="protein sequence ID" value="APO84811.1"/>
    <property type="molecule type" value="Genomic_DNA"/>
</dbReference>
<evidence type="ECO:0008006" key="4">
    <source>
        <dbReference type="Google" id="ProtNLM"/>
    </source>
</evidence>
<proteinExistence type="predicted"/>
<dbReference type="AlphaFoldDB" id="A0A1L5PXE5"/>
<feature type="transmembrane region" description="Helical" evidence="1">
    <location>
        <begin position="21"/>
        <end position="40"/>
    </location>
</feature>
<accession>A0A1L5PXE5</accession>
<keyword evidence="1" id="KW-1133">Transmembrane helix</keyword>
<name>A0A1L5PXE5_PSEPU</name>
<evidence type="ECO:0000313" key="2">
    <source>
        <dbReference type="EMBL" id="APO84811.1"/>
    </source>
</evidence>